<evidence type="ECO:0000313" key="4">
    <source>
        <dbReference type="EMBL" id="OQV21565.1"/>
    </source>
</evidence>
<dbReference type="GO" id="GO:0030431">
    <property type="term" value="P:sleep"/>
    <property type="evidence" value="ECO:0007669"/>
    <property type="project" value="InterPro"/>
</dbReference>
<comment type="caution">
    <text evidence="4">The sequence shown here is derived from an EMBL/GenBank/DDBJ whole genome shotgun (WGS) entry which is preliminary data.</text>
</comment>
<keyword evidence="2" id="KW-0325">Glycoprotein</keyword>
<protein>
    <recommendedName>
        <fullName evidence="6">Protein sleepless</fullName>
    </recommendedName>
</protein>
<dbReference type="PANTHER" id="PTHR33562:SF2">
    <property type="entry name" value="PROTEIN QUIVER"/>
    <property type="match status" value="1"/>
</dbReference>
<organism evidence="4 5">
    <name type="scientific">Hypsibius exemplaris</name>
    <name type="common">Freshwater tardigrade</name>
    <dbReference type="NCBI Taxonomy" id="2072580"/>
    <lineage>
        <taxon>Eukaryota</taxon>
        <taxon>Metazoa</taxon>
        <taxon>Ecdysozoa</taxon>
        <taxon>Tardigrada</taxon>
        <taxon>Eutardigrada</taxon>
        <taxon>Parachela</taxon>
        <taxon>Hypsibioidea</taxon>
        <taxon>Hypsibiidae</taxon>
        <taxon>Hypsibius</taxon>
    </lineage>
</organism>
<evidence type="ECO:0000256" key="1">
    <source>
        <dbReference type="ARBA" id="ARBA00022729"/>
    </source>
</evidence>
<gene>
    <name evidence="4" type="ORF">BV898_04467</name>
</gene>
<dbReference type="PANTHER" id="PTHR33562">
    <property type="entry name" value="ATILLA, ISOFORM B-RELATED-RELATED"/>
    <property type="match status" value="1"/>
</dbReference>
<dbReference type="Proteomes" id="UP000192578">
    <property type="component" value="Unassembled WGS sequence"/>
</dbReference>
<evidence type="ECO:0000256" key="3">
    <source>
        <dbReference type="SAM" id="SignalP"/>
    </source>
</evidence>
<feature type="chain" id="PRO_5013116980" description="Protein sleepless" evidence="3">
    <location>
        <begin position="32"/>
        <end position="157"/>
    </location>
</feature>
<evidence type="ECO:0008006" key="6">
    <source>
        <dbReference type="Google" id="ProtNLM"/>
    </source>
</evidence>
<evidence type="ECO:0000313" key="5">
    <source>
        <dbReference type="Proteomes" id="UP000192578"/>
    </source>
</evidence>
<evidence type="ECO:0000256" key="2">
    <source>
        <dbReference type="ARBA" id="ARBA00023180"/>
    </source>
</evidence>
<dbReference type="InterPro" id="IPR050975">
    <property type="entry name" value="Sleep_regulator"/>
</dbReference>
<keyword evidence="5" id="KW-1185">Reference proteome</keyword>
<dbReference type="AlphaFoldDB" id="A0A1W0X252"/>
<dbReference type="GO" id="GO:0032222">
    <property type="term" value="P:regulation of synaptic transmission, cholinergic"/>
    <property type="evidence" value="ECO:0007669"/>
    <property type="project" value="InterPro"/>
</dbReference>
<dbReference type="CDD" id="cd23592">
    <property type="entry name" value="TFP_LU_ECD_Crok"/>
    <property type="match status" value="1"/>
</dbReference>
<feature type="signal peptide" evidence="3">
    <location>
        <begin position="1"/>
        <end position="31"/>
    </location>
</feature>
<proteinExistence type="predicted"/>
<accession>A0A1W0X252</accession>
<reference evidence="5" key="1">
    <citation type="submission" date="2017-01" db="EMBL/GenBank/DDBJ databases">
        <title>Comparative genomics of anhydrobiosis in the tardigrade Hypsibius dujardini.</title>
        <authorList>
            <person name="Yoshida Y."/>
            <person name="Koutsovoulos G."/>
            <person name="Laetsch D."/>
            <person name="Stevens L."/>
            <person name="Kumar S."/>
            <person name="Horikawa D."/>
            <person name="Ishino K."/>
            <person name="Komine S."/>
            <person name="Tomita M."/>
            <person name="Blaxter M."/>
            <person name="Arakawa K."/>
        </authorList>
    </citation>
    <scope>NUCLEOTIDE SEQUENCE [LARGE SCALE GENOMIC DNA]</scope>
    <source>
        <strain evidence="5">Z151</strain>
    </source>
</reference>
<sequence length="157" mass="17862">MQHRNLLGKGSIAFLATLGILLCLCVFKASGILCYECNSHYDPRCGDHFDNLTYPLTDCRYKLKYHLDPWVGGATMCRKMVIHIHGEKRIVRECAFLGQVGFNDGRWCLERVGTRYIHYSVCQCNNKDGCNAAPSSQIPFSNVLYFLTLTCILHFLC</sequence>
<dbReference type="EMBL" id="MTYJ01000022">
    <property type="protein sequence ID" value="OQV21565.1"/>
    <property type="molecule type" value="Genomic_DNA"/>
</dbReference>
<name>A0A1W0X252_HYPEX</name>
<dbReference type="Pfam" id="PF17064">
    <property type="entry name" value="QVR"/>
    <property type="match status" value="1"/>
</dbReference>
<dbReference type="InterPro" id="IPR031424">
    <property type="entry name" value="QVR-like"/>
</dbReference>
<dbReference type="OrthoDB" id="6110560at2759"/>
<keyword evidence="1 3" id="KW-0732">Signal</keyword>